<dbReference type="AlphaFoldDB" id="A0A1G4G5T0"/>
<organism evidence="1 2">
    <name type="scientific">Petrimonas mucosa</name>
    <dbReference type="NCBI Taxonomy" id="1642646"/>
    <lineage>
        <taxon>Bacteria</taxon>
        <taxon>Pseudomonadati</taxon>
        <taxon>Bacteroidota</taxon>
        <taxon>Bacteroidia</taxon>
        <taxon>Bacteroidales</taxon>
        <taxon>Dysgonomonadaceae</taxon>
        <taxon>Petrimonas</taxon>
    </lineage>
</organism>
<proteinExistence type="predicted"/>
<dbReference type="EC" id="3.2.1.81" evidence="1"/>
<keyword evidence="1" id="KW-0326">Glycosidase</keyword>
<dbReference type="KEGG" id="pmuc:ING2E5A_1064"/>
<dbReference type="RefSeq" id="WP_154670036.1">
    <property type="nucleotide sequence ID" value="NZ_DUQN01000126.1"/>
</dbReference>
<dbReference type="SUPFAM" id="SSF51445">
    <property type="entry name" value="(Trans)glycosidases"/>
    <property type="match status" value="1"/>
</dbReference>
<dbReference type="EMBL" id="LT608328">
    <property type="protein sequence ID" value="SCM56829.1"/>
    <property type="molecule type" value="Genomic_DNA"/>
</dbReference>
<gene>
    <name evidence="1" type="primary">agaA</name>
    <name evidence="1" type="ORF">ING2E5A_1064</name>
</gene>
<dbReference type="InterPro" id="IPR017853">
    <property type="entry name" value="GH"/>
</dbReference>
<dbReference type="Proteomes" id="UP000178485">
    <property type="component" value="Chromosome i"/>
</dbReference>
<dbReference type="GO" id="GO:0033916">
    <property type="term" value="F:beta-agarase activity"/>
    <property type="evidence" value="ECO:0007669"/>
    <property type="project" value="UniProtKB-EC"/>
</dbReference>
<evidence type="ECO:0000313" key="1">
    <source>
        <dbReference type="EMBL" id="SCM56829.1"/>
    </source>
</evidence>
<dbReference type="PROSITE" id="PS51257">
    <property type="entry name" value="PROKAR_LIPOPROTEIN"/>
    <property type="match status" value="1"/>
</dbReference>
<keyword evidence="2" id="KW-1185">Reference proteome</keyword>
<keyword evidence="1" id="KW-0378">Hydrolase</keyword>
<sequence length="645" mass="74152">MRTVPFYVAALSLVLMIGCAPREKGFKVRFDSSKEVSGRKFAIKDINPDLPADWDDFNYVVLEFRITTAQRFHVGFTTDNGYNELRVMSYVPNAWNRLAIPLRFFRELPDARHDLAATYNQPRYTGWINLGGKRGALHGVDSIGIRMRAPIGNPEFEIRNITLTVDDPGDEYLEPVPAIDEFGQSNLVEYEGKITSLEQLQAEWKTEEEETVDSTLYNYSKFGGYKQKRVKATGFFRTEQIDGKWWFVDPEGYLFLSVGVDCIHPTPGGLAKDVDKREKMFKVLPPRELFPADPRHPNDYSFGEWNLYRRYGNDYRQKASEAVIRRMEKWGINTIANWSSAEIMKMNRKAFVTSMRTAGVEGRLMGLADVYAPGFEENLDEAMRNSVGVQKENPWVIGFFVGNEPAWIGNEERVCAIIMEGEDCPIKQKLTEYFALHGRSPESSRKFIWETFERFIQAVNRAQKRYAPNHLNLGYRFGNLDEIADEVLLICSRAFDVLSFNSYSLAPSKSMMDRALRLTNLPMIIGEYHFGTVDRGLAQSLWQVDTQEERGVAYRYYTEQAYAHPGLIGTAYFQWNDQDITGRRYDGENYNCGLIDVTDRPYRHQVEAMQETAKVLFDIHMGTKAPYDRKPGRARGHGAIPDLWE</sequence>
<protein>
    <submittedName>
        <fullName evidence="1">Beta-agarase A</fullName>
        <ecNumber evidence="1">3.2.1.81</ecNumber>
    </submittedName>
</protein>
<dbReference type="STRING" id="1642646.ING2E5A_1064"/>
<reference evidence="1 2" key="1">
    <citation type="submission" date="2016-08" db="EMBL/GenBank/DDBJ databases">
        <authorList>
            <person name="Seilhamer J.J."/>
        </authorList>
    </citation>
    <scope>NUCLEOTIDE SEQUENCE [LARGE SCALE GENOMIC DNA]</scope>
    <source>
        <strain evidence="1">ING2-E5A</strain>
    </source>
</reference>
<name>A0A1G4G5T0_9BACT</name>
<dbReference type="Gene3D" id="3.20.20.80">
    <property type="entry name" value="Glycosidases"/>
    <property type="match status" value="2"/>
</dbReference>
<accession>A0A1G4G5T0</accession>
<evidence type="ECO:0000313" key="2">
    <source>
        <dbReference type="Proteomes" id="UP000178485"/>
    </source>
</evidence>